<dbReference type="Gene3D" id="3.40.710.10">
    <property type="entry name" value="DD-peptidase/beta-lactamase superfamily"/>
    <property type="match status" value="1"/>
</dbReference>
<evidence type="ECO:0000259" key="4">
    <source>
        <dbReference type="Pfam" id="PF05569"/>
    </source>
</evidence>
<dbReference type="Pfam" id="PF00905">
    <property type="entry name" value="Transpeptidase"/>
    <property type="match status" value="1"/>
</dbReference>
<reference evidence="5 6" key="1">
    <citation type="submission" date="2016-11" db="EMBL/GenBank/DDBJ databases">
        <authorList>
            <person name="Jaros S."/>
            <person name="Januszkiewicz K."/>
            <person name="Wedrychowicz H."/>
        </authorList>
    </citation>
    <scope>NUCLEOTIDE SEQUENCE [LARGE SCALE GENOMIC DNA]</scope>
    <source>
        <strain evidence="5 6">DSM 15929</strain>
    </source>
</reference>
<dbReference type="PANTHER" id="PTHR34978:SF3">
    <property type="entry name" value="SLR0241 PROTEIN"/>
    <property type="match status" value="1"/>
</dbReference>
<feature type="transmembrane region" description="Helical" evidence="2">
    <location>
        <begin position="111"/>
        <end position="135"/>
    </location>
</feature>
<evidence type="ECO:0000313" key="6">
    <source>
        <dbReference type="Proteomes" id="UP000184386"/>
    </source>
</evidence>
<proteinExistence type="inferred from homology"/>
<evidence type="ECO:0000256" key="1">
    <source>
        <dbReference type="ARBA" id="ARBA00011075"/>
    </source>
</evidence>
<keyword evidence="6" id="KW-1185">Reference proteome</keyword>
<organism evidence="5 6">
    <name type="scientific">Anaerocolumna jejuensis DSM 15929</name>
    <dbReference type="NCBI Taxonomy" id="1121322"/>
    <lineage>
        <taxon>Bacteria</taxon>
        <taxon>Bacillati</taxon>
        <taxon>Bacillota</taxon>
        <taxon>Clostridia</taxon>
        <taxon>Lachnospirales</taxon>
        <taxon>Lachnospiraceae</taxon>
        <taxon>Anaerocolumna</taxon>
    </lineage>
</organism>
<dbReference type="SUPFAM" id="SSF56601">
    <property type="entry name" value="beta-lactamase/transpeptidase-like"/>
    <property type="match status" value="1"/>
</dbReference>
<dbReference type="GO" id="GO:0008658">
    <property type="term" value="F:penicillin binding"/>
    <property type="evidence" value="ECO:0007669"/>
    <property type="project" value="InterPro"/>
</dbReference>
<dbReference type="RefSeq" id="WP_084124086.1">
    <property type="nucleotide sequence ID" value="NZ_FRAC01000010.1"/>
</dbReference>
<dbReference type="InterPro" id="IPR012338">
    <property type="entry name" value="Beta-lactam/transpept-like"/>
</dbReference>
<dbReference type="InterPro" id="IPR008756">
    <property type="entry name" value="Peptidase_M56"/>
</dbReference>
<keyword evidence="2" id="KW-0472">Membrane</keyword>
<name>A0A1M6QT49_9FIRM</name>
<dbReference type="Proteomes" id="UP000184386">
    <property type="component" value="Unassembled WGS sequence"/>
</dbReference>
<dbReference type="STRING" id="1121322.SAMN02745136_02017"/>
<dbReference type="AlphaFoldDB" id="A0A1M6QT49"/>
<dbReference type="OrthoDB" id="9762883at2"/>
<protein>
    <submittedName>
        <fullName evidence="5">Bla regulator protein blaR1</fullName>
    </submittedName>
</protein>
<feature type="domain" description="Penicillin-binding protein transpeptidase" evidence="3">
    <location>
        <begin position="373"/>
        <end position="589"/>
    </location>
</feature>
<sequence length="598" mass="66790">MISDFTMGFLLADAVIAVLIVIILFLKKALKAHISKRIQYNIWFLLLLALAVPFLPVRQEGFLHAVNLAGVLKEALPAKGNAEVGAGKDISGAAGTGWMQDFSVSVKGERIPFFSMVLFVLWLGGMAVTAGVTLSSGRKMRQLARSALPVQDQEINALFEECKKELGLGRKVKIYSSAYVRSPVAFGLFRPSILLPIRVIREFERKDIRYILLHELMHYRYWDIPVNYWVCLTRILYWFHPFVWYALKEMRTDREIACDAAVLAVLRQEDYTDYGNTLIQFAEKLSVASFSAASAMGGTKKQLKKRIISIAGFRPEGGWLKLKSGLVLLAAVLIVLLFLPGLMANAKGGEAPIPVAYETREDLGTYFGDYKGSFVLYDRKRQAYTIYNEKGSAKRVSPDSTYKIYSALFALENKVITPDSSHLDWDKTQYSFAAWNRDQDLDSAMENSVNWYFKTLDAKSGLASLEKDFHKIGYGNEDLSGGISNYWMESSLKISPLEQVRLLNSFCQNDFHFDEKNVEAVKKSLWLSGSGTNALYGKTGTGAVDGKNVNGWFIGFIETGDNTYTFALNINKEDSCKGSTAAKIALTILTSMGIDVPR</sequence>
<keyword evidence="2" id="KW-1133">Transmembrane helix</keyword>
<dbReference type="InterPro" id="IPR052173">
    <property type="entry name" value="Beta-lactam_resp_regulator"/>
</dbReference>
<feature type="transmembrane region" description="Helical" evidence="2">
    <location>
        <begin position="38"/>
        <end position="57"/>
    </location>
</feature>
<evidence type="ECO:0000313" key="5">
    <source>
        <dbReference type="EMBL" id="SHK23290.1"/>
    </source>
</evidence>
<feature type="transmembrane region" description="Helical" evidence="2">
    <location>
        <begin position="6"/>
        <end position="26"/>
    </location>
</feature>
<dbReference type="CDD" id="cd07341">
    <property type="entry name" value="M56_BlaR1_MecR1_like"/>
    <property type="match status" value="1"/>
</dbReference>
<dbReference type="NCBIfam" id="NF000326">
    <property type="entry name" value="blaR1_generic"/>
    <property type="match status" value="1"/>
</dbReference>
<comment type="similarity">
    <text evidence="1">Belongs to the peptidase M56 family.</text>
</comment>
<keyword evidence="2" id="KW-0812">Transmembrane</keyword>
<feature type="transmembrane region" description="Helical" evidence="2">
    <location>
        <begin position="324"/>
        <end position="343"/>
    </location>
</feature>
<feature type="domain" description="Peptidase M56" evidence="4">
    <location>
        <begin position="15"/>
        <end position="310"/>
    </location>
</feature>
<dbReference type="Gene3D" id="3.30.2010.10">
    <property type="entry name" value="Metalloproteases ('zincins'), catalytic domain"/>
    <property type="match status" value="1"/>
</dbReference>
<dbReference type="Pfam" id="PF05569">
    <property type="entry name" value="Peptidase_M56"/>
    <property type="match status" value="1"/>
</dbReference>
<dbReference type="InterPro" id="IPR001460">
    <property type="entry name" value="PCN-bd_Tpept"/>
</dbReference>
<accession>A0A1M6QT49</accession>
<gene>
    <name evidence="5" type="ORF">SAMN02745136_02017</name>
</gene>
<evidence type="ECO:0000256" key="2">
    <source>
        <dbReference type="SAM" id="Phobius"/>
    </source>
</evidence>
<evidence type="ECO:0000259" key="3">
    <source>
        <dbReference type="Pfam" id="PF00905"/>
    </source>
</evidence>
<dbReference type="EMBL" id="FRAC01000010">
    <property type="protein sequence ID" value="SHK23290.1"/>
    <property type="molecule type" value="Genomic_DNA"/>
</dbReference>
<dbReference type="PANTHER" id="PTHR34978">
    <property type="entry name" value="POSSIBLE SENSOR-TRANSDUCER PROTEIN BLAR"/>
    <property type="match status" value="1"/>
</dbReference>